<organism evidence="2 3">
    <name type="scientific">Taxus chinensis</name>
    <name type="common">Chinese yew</name>
    <name type="synonym">Taxus wallichiana var. chinensis</name>
    <dbReference type="NCBI Taxonomy" id="29808"/>
    <lineage>
        <taxon>Eukaryota</taxon>
        <taxon>Viridiplantae</taxon>
        <taxon>Streptophyta</taxon>
        <taxon>Embryophyta</taxon>
        <taxon>Tracheophyta</taxon>
        <taxon>Spermatophyta</taxon>
        <taxon>Pinopsida</taxon>
        <taxon>Pinidae</taxon>
        <taxon>Conifers II</taxon>
        <taxon>Cupressales</taxon>
        <taxon>Taxaceae</taxon>
        <taxon>Taxus</taxon>
    </lineage>
</organism>
<sequence>ALGSGGGTTTGSGTSSQTIGGKFSGMMGALNMINIGPVSNTGGSGGEVVELAQDLVDPVEEETPEETKGLDREGKGLNHHL</sequence>
<feature type="region of interest" description="Disordered" evidence="1">
    <location>
        <begin position="57"/>
        <end position="81"/>
    </location>
</feature>
<evidence type="ECO:0000256" key="1">
    <source>
        <dbReference type="SAM" id="MobiDB-lite"/>
    </source>
</evidence>
<feature type="region of interest" description="Disordered" evidence="1">
    <location>
        <begin position="1"/>
        <end position="23"/>
    </location>
</feature>
<feature type="compositionally biased region" description="Basic and acidic residues" evidence="1">
    <location>
        <begin position="65"/>
        <end position="81"/>
    </location>
</feature>
<gene>
    <name evidence="2" type="ORF">KI387_038317</name>
</gene>
<comment type="caution">
    <text evidence="2">The sequence shown here is derived from an EMBL/GenBank/DDBJ whole genome shotgun (WGS) entry which is preliminary data.</text>
</comment>
<dbReference type="EMBL" id="JAHRHJ020000011">
    <property type="protein sequence ID" value="KAH9294729.1"/>
    <property type="molecule type" value="Genomic_DNA"/>
</dbReference>
<accession>A0AA38F702</accession>
<feature type="compositionally biased region" description="Low complexity" evidence="1">
    <location>
        <begin position="11"/>
        <end position="21"/>
    </location>
</feature>
<reference evidence="2 3" key="1">
    <citation type="journal article" date="2021" name="Nat. Plants">
        <title>The Taxus genome provides insights into paclitaxel biosynthesis.</title>
        <authorList>
            <person name="Xiong X."/>
            <person name="Gou J."/>
            <person name="Liao Q."/>
            <person name="Li Y."/>
            <person name="Zhou Q."/>
            <person name="Bi G."/>
            <person name="Li C."/>
            <person name="Du R."/>
            <person name="Wang X."/>
            <person name="Sun T."/>
            <person name="Guo L."/>
            <person name="Liang H."/>
            <person name="Lu P."/>
            <person name="Wu Y."/>
            <person name="Zhang Z."/>
            <person name="Ro D.K."/>
            <person name="Shang Y."/>
            <person name="Huang S."/>
            <person name="Yan J."/>
        </authorList>
    </citation>
    <scope>NUCLEOTIDE SEQUENCE [LARGE SCALE GENOMIC DNA]</scope>
    <source>
        <strain evidence="2">Ta-2019</strain>
    </source>
</reference>
<name>A0AA38F702_TAXCH</name>
<protein>
    <submittedName>
        <fullName evidence="2">Uncharacterized protein</fullName>
    </submittedName>
</protein>
<evidence type="ECO:0000313" key="3">
    <source>
        <dbReference type="Proteomes" id="UP000824469"/>
    </source>
</evidence>
<dbReference type="Proteomes" id="UP000824469">
    <property type="component" value="Unassembled WGS sequence"/>
</dbReference>
<feature type="non-terminal residue" evidence="2">
    <location>
        <position position="1"/>
    </location>
</feature>
<keyword evidence="3" id="KW-1185">Reference proteome</keyword>
<proteinExistence type="predicted"/>
<dbReference type="AlphaFoldDB" id="A0AA38F702"/>
<feature type="compositionally biased region" description="Gly residues" evidence="1">
    <location>
        <begin position="1"/>
        <end position="10"/>
    </location>
</feature>
<evidence type="ECO:0000313" key="2">
    <source>
        <dbReference type="EMBL" id="KAH9294729.1"/>
    </source>
</evidence>
<feature type="non-terminal residue" evidence="2">
    <location>
        <position position="81"/>
    </location>
</feature>